<evidence type="ECO:0000313" key="4">
    <source>
        <dbReference type="Proteomes" id="UP001596328"/>
    </source>
</evidence>
<dbReference type="Gene3D" id="3.40.50.12780">
    <property type="entry name" value="N-terminal domain of ligase-like"/>
    <property type="match status" value="1"/>
</dbReference>
<dbReference type="InterPro" id="IPR000873">
    <property type="entry name" value="AMP-dep_synth/lig_dom"/>
</dbReference>
<dbReference type="InterPro" id="IPR020845">
    <property type="entry name" value="AMP-binding_CS"/>
</dbReference>
<evidence type="ECO:0000259" key="2">
    <source>
        <dbReference type="Pfam" id="PF13193"/>
    </source>
</evidence>
<keyword evidence="4" id="KW-1185">Reference proteome</keyword>
<comment type="caution">
    <text evidence="3">The sequence shown here is derived from an EMBL/GenBank/DDBJ whole genome shotgun (WGS) entry which is preliminary data.</text>
</comment>
<dbReference type="Proteomes" id="UP001596328">
    <property type="component" value="Unassembled WGS sequence"/>
</dbReference>
<dbReference type="InterPro" id="IPR025110">
    <property type="entry name" value="AMP-bd_C"/>
</dbReference>
<sequence>MSSLDSQPTPLSELSTVNAENHPKGLAFADDTGTELTWREFEDRSTVVAESFASDLRHRDRVAFLCETGVETVVAWNGAIKAGAITSFAHTQSSPETIRYTIDHFDPSILVISENHSDFVCDRIVDDLESDPTVLVLGSATHPYEQSLSEFIERTDAVSPDIYVDESDIGAVIWTSGTTGRPKGWCHTYSNLRTKSGDLGVIIQRSDTRMSQTMPSLGGWYKTVISTLLAGSSLVMLKDWEATRWLSFVEEYDVTHGSMVPTMWREVLQLDIDTYDLSSLKGVLCLGEKVEPQTLRRIRSNICESVMNAYASTEVDVSILENKEFTEDRLGSVGKPSGGTRVRIIEENQEPDATVPTGEIGEVIVKAADRPVWAWHRSEVVEEEFTDGWWYSGDLGYKDEDGYLYLEGRKDFMIKSKGVKVFPSPIEGILNDYPGVKEAVVVGVDDEEYGEKVTALVRRSDSTVTADELDEACLESDAIARFERPREYHFVDFEIPRTPSQKIDRQSAAEKFESHE</sequence>
<proteinExistence type="predicted"/>
<reference evidence="3 4" key="1">
    <citation type="journal article" date="2019" name="Int. J. Syst. Evol. Microbiol.">
        <title>The Global Catalogue of Microorganisms (GCM) 10K type strain sequencing project: providing services to taxonomists for standard genome sequencing and annotation.</title>
        <authorList>
            <consortium name="The Broad Institute Genomics Platform"/>
            <consortium name="The Broad Institute Genome Sequencing Center for Infectious Disease"/>
            <person name="Wu L."/>
            <person name="Ma J."/>
        </authorList>
    </citation>
    <scope>NUCLEOTIDE SEQUENCE [LARGE SCALE GENOMIC DNA]</scope>
    <source>
        <strain evidence="3 4">NBRC 111368</strain>
    </source>
</reference>
<dbReference type="CDD" id="cd04433">
    <property type="entry name" value="AFD_class_I"/>
    <property type="match status" value="1"/>
</dbReference>
<dbReference type="AlphaFoldDB" id="A0ABD5RVT1"/>
<dbReference type="PANTHER" id="PTHR43767">
    <property type="entry name" value="LONG-CHAIN-FATTY-ACID--COA LIGASE"/>
    <property type="match status" value="1"/>
</dbReference>
<dbReference type="InterPro" id="IPR050237">
    <property type="entry name" value="ATP-dep_AMP-bd_enzyme"/>
</dbReference>
<evidence type="ECO:0000313" key="3">
    <source>
        <dbReference type="EMBL" id="MFC6723555.1"/>
    </source>
</evidence>
<dbReference type="EMBL" id="JBHSWU010000024">
    <property type="protein sequence ID" value="MFC6723555.1"/>
    <property type="molecule type" value="Genomic_DNA"/>
</dbReference>
<gene>
    <name evidence="3" type="ORF">ACFQE1_03945</name>
</gene>
<dbReference type="Pfam" id="PF00501">
    <property type="entry name" value="AMP-binding"/>
    <property type="match status" value="1"/>
</dbReference>
<dbReference type="SUPFAM" id="SSF56801">
    <property type="entry name" value="Acetyl-CoA synthetase-like"/>
    <property type="match status" value="1"/>
</dbReference>
<organism evidence="3 4">
    <name type="scientific">Halobium palmae</name>
    <dbReference type="NCBI Taxonomy" id="1776492"/>
    <lineage>
        <taxon>Archaea</taxon>
        <taxon>Methanobacteriati</taxon>
        <taxon>Methanobacteriota</taxon>
        <taxon>Stenosarchaea group</taxon>
        <taxon>Halobacteria</taxon>
        <taxon>Halobacteriales</taxon>
        <taxon>Haloferacaceae</taxon>
        <taxon>Halobium</taxon>
    </lineage>
</organism>
<dbReference type="GO" id="GO:0016878">
    <property type="term" value="F:acid-thiol ligase activity"/>
    <property type="evidence" value="ECO:0007669"/>
    <property type="project" value="UniProtKB-ARBA"/>
</dbReference>
<protein>
    <submittedName>
        <fullName evidence="3">Class I adenylate-forming enzyme family protein</fullName>
    </submittedName>
</protein>
<evidence type="ECO:0000259" key="1">
    <source>
        <dbReference type="Pfam" id="PF00501"/>
    </source>
</evidence>
<dbReference type="InterPro" id="IPR045851">
    <property type="entry name" value="AMP-bd_C_sf"/>
</dbReference>
<accession>A0ABD5RVT1</accession>
<name>A0ABD5RVT1_9EURY</name>
<dbReference type="InterPro" id="IPR042099">
    <property type="entry name" value="ANL_N_sf"/>
</dbReference>
<dbReference type="Pfam" id="PF13193">
    <property type="entry name" value="AMP-binding_C"/>
    <property type="match status" value="1"/>
</dbReference>
<feature type="domain" description="AMP-dependent synthetase/ligase" evidence="1">
    <location>
        <begin position="18"/>
        <end position="366"/>
    </location>
</feature>
<dbReference type="PANTHER" id="PTHR43767:SF1">
    <property type="entry name" value="NONRIBOSOMAL PEPTIDE SYNTHASE PES1 (EUROFUNG)-RELATED"/>
    <property type="match status" value="1"/>
</dbReference>
<feature type="domain" description="AMP-binding enzyme C-terminal" evidence="2">
    <location>
        <begin position="426"/>
        <end position="502"/>
    </location>
</feature>
<dbReference type="Gene3D" id="3.30.300.30">
    <property type="match status" value="1"/>
</dbReference>
<dbReference type="PROSITE" id="PS00455">
    <property type="entry name" value="AMP_BINDING"/>
    <property type="match status" value="1"/>
</dbReference>